<evidence type="ECO:0000259" key="9">
    <source>
        <dbReference type="PROSITE" id="PS50885"/>
    </source>
</evidence>
<keyword evidence="11" id="KW-1185">Reference proteome</keyword>
<evidence type="ECO:0000256" key="5">
    <source>
        <dbReference type="ARBA" id="ARBA00023136"/>
    </source>
</evidence>
<evidence type="ECO:0000256" key="2">
    <source>
        <dbReference type="ARBA" id="ARBA00022475"/>
    </source>
</evidence>
<dbReference type="Pfam" id="PF12833">
    <property type="entry name" value="HTH_18"/>
    <property type="match status" value="1"/>
</dbReference>
<reference evidence="10 11" key="1">
    <citation type="submission" date="2021-03" db="EMBL/GenBank/DDBJ databases">
        <title>Genomic Encyclopedia of Type Strains, Phase IV (KMG-IV): sequencing the most valuable type-strain genomes for metagenomic binning, comparative biology and taxonomic classification.</title>
        <authorList>
            <person name="Goeker M."/>
        </authorList>
    </citation>
    <scope>NUCLEOTIDE SEQUENCE [LARGE SCALE GENOMIC DNA]</scope>
    <source>
        <strain evidence="10 11">DSM 26048</strain>
    </source>
</reference>
<gene>
    <name evidence="10" type="ORF">J2Z66_002284</name>
</gene>
<dbReference type="Gene3D" id="1.10.10.60">
    <property type="entry name" value="Homeodomain-like"/>
    <property type="match status" value="2"/>
</dbReference>
<dbReference type="InterPro" id="IPR009057">
    <property type="entry name" value="Homeodomain-like_sf"/>
</dbReference>
<dbReference type="CDD" id="cd06225">
    <property type="entry name" value="HAMP"/>
    <property type="match status" value="1"/>
</dbReference>
<dbReference type="SUPFAM" id="SSF46689">
    <property type="entry name" value="Homeodomain-like"/>
    <property type="match status" value="1"/>
</dbReference>
<keyword evidence="2" id="KW-1003">Cell membrane</keyword>
<evidence type="ECO:0000259" key="8">
    <source>
        <dbReference type="PROSITE" id="PS01124"/>
    </source>
</evidence>
<feature type="domain" description="HTH araC/xylS-type" evidence="8">
    <location>
        <begin position="626"/>
        <end position="725"/>
    </location>
</feature>
<keyword evidence="7" id="KW-1133">Transmembrane helix</keyword>
<dbReference type="SMART" id="SM00342">
    <property type="entry name" value="HTH_ARAC"/>
    <property type="match status" value="1"/>
</dbReference>
<keyword evidence="5 7" id="KW-0472">Membrane</keyword>
<dbReference type="EMBL" id="JAGGLB010000006">
    <property type="protein sequence ID" value="MBP1990678.1"/>
    <property type="molecule type" value="Genomic_DNA"/>
</dbReference>
<evidence type="ECO:0000313" key="11">
    <source>
        <dbReference type="Proteomes" id="UP001519287"/>
    </source>
</evidence>
<dbReference type="Pfam" id="PF00672">
    <property type="entry name" value="HAMP"/>
    <property type="match status" value="1"/>
</dbReference>
<feature type="domain" description="HAMP" evidence="9">
    <location>
        <begin position="304"/>
        <end position="356"/>
    </location>
</feature>
<dbReference type="InterPro" id="IPR003660">
    <property type="entry name" value="HAMP_dom"/>
</dbReference>
<keyword evidence="6" id="KW-0804">Transcription</keyword>
<evidence type="ECO:0000313" key="10">
    <source>
        <dbReference type="EMBL" id="MBP1990678.1"/>
    </source>
</evidence>
<name>A0ABS4ISY7_9BACL</name>
<evidence type="ECO:0000256" key="1">
    <source>
        <dbReference type="ARBA" id="ARBA00004236"/>
    </source>
</evidence>
<dbReference type="SUPFAM" id="SSF158472">
    <property type="entry name" value="HAMP domain-like"/>
    <property type="match status" value="1"/>
</dbReference>
<dbReference type="InterPro" id="IPR041522">
    <property type="entry name" value="CdaR_GGDEF"/>
</dbReference>
<evidence type="ECO:0000256" key="6">
    <source>
        <dbReference type="ARBA" id="ARBA00023163"/>
    </source>
</evidence>
<organism evidence="10 11">
    <name type="scientific">Paenibacillus eucommiae</name>
    <dbReference type="NCBI Taxonomy" id="1355755"/>
    <lineage>
        <taxon>Bacteria</taxon>
        <taxon>Bacillati</taxon>
        <taxon>Bacillota</taxon>
        <taxon>Bacilli</taxon>
        <taxon>Bacillales</taxon>
        <taxon>Paenibacillaceae</taxon>
        <taxon>Paenibacillus</taxon>
    </lineage>
</organism>
<keyword evidence="4" id="KW-0238">DNA-binding</keyword>
<proteinExistence type="predicted"/>
<dbReference type="InterPro" id="IPR020449">
    <property type="entry name" value="Tscrpt_reg_AraC-type_HTH"/>
</dbReference>
<dbReference type="PANTHER" id="PTHR43280">
    <property type="entry name" value="ARAC-FAMILY TRANSCRIPTIONAL REGULATOR"/>
    <property type="match status" value="1"/>
</dbReference>
<dbReference type="InterPro" id="IPR018060">
    <property type="entry name" value="HTH_AraC"/>
</dbReference>
<evidence type="ECO:0000256" key="4">
    <source>
        <dbReference type="ARBA" id="ARBA00023125"/>
    </source>
</evidence>
<dbReference type="RefSeq" id="WP_209971450.1">
    <property type="nucleotide sequence ID" value="NZ_JAGGLB010000006.1"/>
</dbReference>
<dbReference type="PROSITE" id="PS50885">
    <property type="entry name" value="HAMP"/>
    <property type="match status" value="1"/>
</dbReference>
<keyword evidence="3" id="KW-0805">Transcription regulation</keyword>
<keyword evidence="7" id="KW-0812">Transmembrane</keyword>
<feature type="transmembrane region" description="Helical" evidence="7">
    <location>
        <begin position="283"/>
        <end position="307"/>
    </location>
</feature>
<dbReference type="SMART" id="SM00304">
    <property type="entry name" value="HAMP"/>
    <property type="match status" value="1"/>
</dbReference>
<dbReference type="Gene3D" id="6.10.340.10">
    <property type="match status" value="1"/>
</dbReference>
<comment type="subcellular location">
    <subcellularLocation>
        <location evidence="1">Cell membrane</location>
    </subcellularLocation>
</comment>
<comment type="caution">
    <text evidence="10">The sequence shown here is derived from an EMBL/GenBank/DDBJ whole genome shotgun (WGS) entry which is preliminary data.</text>
</comment>
<sequence>MIYTYILLSALIIFTFSGITSRITERIITEKENIAVLNSLRNVDDRIVLKLDKYSELMISLAYDATAQKLLKDLKTLTGQERVSLTNELFTKMNEVNITNTEIGSIYIMDRSEKKYFINNGNYSSDQLMNNYLLSPLDEKVLSLNGGVFIDYSGTYTGDRDYITLFRSINELRGSESLGVIVMNIKKTAVEALLYQDAGLQRTSLIDSAHMIAVDKDKGLQGTKSEIRLMDEALGSPGHSFQAELGGENHFITLLKNNKFQYSLVNSIPVNLMYKDVAYIQKVTFYLILFILCSVITIAFFLSKFLVKPIKELVGLMNQVRQGNLNLKMDLPPNNEIGILADNFNQMIETLKNSIPLRRERLISQMLLGRATDVDYQSQAVELGLPTNEAPNCVAVIELAGEPNDGAELLLQEEFAALHSQVLLQALDTKRVAVILQETEIDLLAKVRTALFEKWDFQANIGVSRPFPGFGKIHESYNEAIEALNYKHLFGGSGIIQTDEIQVRDYSYEQFDIMEDEIIHAVKYMQEDQLAVCTDKLFAAFKEQFVTKEIVNRCFANMYLKLLKLMSASGIQLFGDSAQAAELKAMETLYRMDHPDQLKREFMAVLRTAARIIGETREKRMNETIAKAVQIIQNRYADSELSVVSMTKELFVSENYFSKLFKNETGTTFSQYLTTIRLEKAKELLQQSDLKISEIASRVGYNDANYFSQCFKGVYGLAPGKYREQS</sequence>
<dbReference type="PROSITE" id="PS01124">
    <property type="entry name" value="HTH_ARAC_FAMILY_2"/>
    <property type="match status" value="1"/>
</dbReference>
<dbReference type="Proteomes" id="UP001519287">
    <property type="component" value="Unassembled WGS sequence"/>
</dbReference>
<dbReference type="PRINTS" id="PR00032">
    <property type="entry name" value="HTHARAC"/>
</dbReference>
<protein>
    <submittedName>
        <fullName evidence="10">YesN/AraC family two-component response regulator/HAMP domain-containing protein</fullName>
    </submittedName>
</protein>
<evidence type="ECO:0000256" key="7">
    <source>
        <dbReference type="SAM" id="Phobius"/>
    </source>
</evidence>
<evidence type="ECO:0000256" key="3">
    <source>
        <dbReference type="ARBA" id="ARBA00023015"/>
    </source>
</evidence>
<dbReference type="PANTHER" id="PTHR43280:SF2">
    <property type="entry name" value="HTH-TYPE TRANSCRIPTIONAL REGULATOR EXSA"/>
    <property type="match status" value="1"/>
</dbReference>
<dbReference type="Pfam" id="PF17853">
    <property type="entry name" value="GGDEF_2"/>
    <property type="match status" value="1"/>
</dbReference>
<accession>A0ABS4ISY7</accession>